<dbReference type="SUPFAM" id="SSF101898">
    <property type="entry name" value="NHL repeat"/>
    <property type="match status" value="1"/>
</dbReference>
<reference evidence="8" key="1">
    <citation type="submission" date="2020-04" db="EMBL/GenBank/DDBJ databases">
        <authorList>
            <person name="Alioto T."/>
            <person name="Alioto T."/>
            <person name="Gomez Garrido J."/>
        </authorList>
    </citation>
    <scope>NUCLEOTIDE SEQUENCE</scope>
    <source>
        <strain evidence="8">A484AB</strain>
    </source>
</reference>
<keyword evidence="8" id="KW-0436">Ligase</keyword>
<dbReference type="InterPro" id="IPR017868">
    <property type="entry name" value="Filamin/ABP280_repeat-like"/>
</dbReference>
<dbReference type="InterPro" id="IPR014756">
    <property type="entry name" value="Ig_E-set"/>
</dbReference>
<dbReference type="SMART" id="SM00184">
    <property type="entry name" value="RING"/>
    <property type="match status" value="2"/>
</dbReference>
<dbReference type="InterPro" id="IPR013083">
    <property type="entry name" value="Znf_RING/FYVE/PHD"/>
</dbReference>
<evidence type="ECO:0000256" key="2">
    <source>
        <dbReference type="ARBA" id="ARBA00022553"/>
    </source>
</evidence>
<keyword evidence="3" id="KW-0479">Metal-binding</keyword>
<dbReference type="Gene3D" id="2.120.10.30">
    <property type="entry name" value="TolB, C-terminal domain"/>
    <property type="match status" value="3"/>
</dbReference>
<dbReference type="Pfam" id="PF00630">
    <property type="entry name" value="Filamin"/>
    <property type="match status" value="1"/>
</dbReference>
<sequence length="758" mass="85064">MSSNEEKAIYVLEQLNEQLLCPVCLEKFSEPKLLECHHTFCTNCLQRIINNCESVCVVCPTCRDETKIPDQGIESLPTNFFVNSILGYLSLDGEQLERMRVERKCEMCDEPEFADLATSKCVDCSKVLCGACVADHKRARTTLDHRVVALLGLDADCDKQELDRYSISFCKTHTRNVIKYYCMTCDTTVCRVCTILEHREHRYVYPKEALPEQKEEIAKLLGKTKERIPELKDALGLVREMSEKLADCKMTIAEEIKRNANERVLALREAEEKLLGRLEIIYTGKQKVLGLQRDGLELELGKISGCCEFAENVLKYENEVEILTIKNKLKNLSDIELKLDPEEDDTIQYTADPDYLRTVSQSLGIIHASSTFASLSFAVGDGISTARVKVEASFQVITKDRHGNRKEGGDRLNVLVRQPDGTILKSKVKDEGNGTYLVSYTPELNGKHEISVTIQDKPIKDSPFNVLVINRREYNEVGSTLMRFGQYGSKKKEFKSPFGVACDQSGHIYVADSYNHRVQVFGTKGEFVHFFGAHGERKGEFNCPTDVAVDSADRVIVCDNGNNRVQILTYEGAFLGKFGREGVGNGQFKSPWGVAVNDARQILVADMENHRIQIFSPEGKFVLKFGSFGEKNGQFNSPCYVLIDKESESIIVADSKNHRLQFFDKNGRFRRKMGSQGTRELQFTHPRGLALDVCGHLVVADMGNHRLQIVTLDGRLVKTIGSEGSGDGQLSFPESVAVTPNTGYIVVSDLSNNRIQVF</sequence>
<comment type="similarity">
    <text evidence="1">Belongs to the TRIM/RBCC family.</text>
</comment>
<dbReference type="PROSITE" id="PS50089">
    <property type="entry name" value="ZF_RING_2"/>
    <property type="match status" value="1"/>
</dbReference>
<dbReference type="InterPro" id="IPR001258">
    <property type="entry name" value="NHL_repeat"/>
</dbReference>
<dbReference type="SUPFAM" id="SSF57850">
    <property type="entry name" value="RING/U-box"/>
    <property type="match status" value="1"/>
</dbReference>
<evidence type="ECO:0000256" key="1">
    <source>
        <dbReference type="ARBA" id="ARBA00008518"/>
    </source>
</evidence>
<evidence type="ECO:0000313" key="9">
    <source>
        <dbReference type="Proteomes" id="UP001152795"/>
    </source>
</evidence>
<dbReference type="Pfam" id="PF13445">
    <property type="entry name" value="zf-RING_UBOX"/>
    <property type="match status" value="1"/>
</dbReference>
<dbReference type="InterPro" id="IPR047153">
    <property type="entry name" value="TRIM45/56/19-like"/>
</dbReference>
<comment type="caution">
    <text evidence="8">The sequence shown here is derived from an EMBL/GenBank/DDBJ whole genome shotgun (WGS) entry which is preliminary data.</text>
</comment>
<dbReference type="EMBL" id="CACRXK020000304">
    <property type="protein sequence ID" value="CAB3980585.1"/>
    <property type="molecule type" value="Genomic_DNA"/>
</dbReference>
<protein>
    <submittedName>
        <fullName evidence="8">E3 ubiquitin- ligase TRIM71-like</fullName>
    </submittedName>
</protein>
<dbReference type="GO" id="GO:0016874">
    <property type="term" value="F:ligase activity"/>
    <property type="evidence" value="ECO:0007669"/>
    <property type="project" value="UniProtKB-KW"/>
</dbReference>
<keyword evidence="9" id="KW-1185">Reference proteome</keyword>
<dbReference type="InterPro" id="IPR027370">
    <property type="entry name" value="Znf-RING_euk"/>
</dbReference>
<evidence type="ECO:0000256" key="7">
    <source>
        <dbReference type="ARBA" id="ARBA00022833"/>
    </source>
</evidence>
<dbReference type="Gene3D" id="3.30.40.10">
    <property type="entry name" value="Zinc/RING finger domain, C3HC4 (zinc finger)"/>
    <property type="match status" value="1"/>
</dbReference>
<keyword evidence="4" id="KW-0677">Repeat</keyword>
<dbReference type="PANTHER" id="PTHR25462">
    <property type="entry name" value="BONUS, ISOFORM C-RELATED"/>
    <property type="match status" value="1"/>
</dbReference>
<dbReference type="InterPro" id="IPR000315">
    <property type="entry name" value="Znf_B-box"/>
</dbReference>
<evidence type="ECO:0000256" key="5">
    <source>
        <dbReference type="ARBA" id="ARBA00022771"/>
    </source>
</evidence>
<dbReference type="PROSITE" id="PS00518">
    <property type="entry name" value="ZF_RING_1"/>
    <property type="match status" value="1"/>
</dbReference>
<evidence type="ECO:0000313" key="8">
    <source>
        <dbReference type="EMBL" id="CAB3980585.1"/>
    </source>
</evidence>
<dbReference type="InterPro" id="IPR001298">
    <property type="entry name" value="Filamin/ABP280_rpt"/>
</dbReference>
<keyword evidence="2" id="KW-0597">Phosphoprotein</keyword>
<dbReference type="PANTHER" id="PTHR25462:SF303">
    <property type="entry name" value="E3 UBIQUITIN-PROTEIN LIGASE TRIM71"/>
    <property type="match status" value="1"/>
</dbReference>
<keyword evidence="6" id="KW-0833">Ubl conjugation pathway</keyword>
<dbReference type="InterPro" id="IPR017907">
    <property type="entry name" value="Znf_RING_CS"/>
</dbReference>
<dbReference type="Gene3D" id="2.60.40.10">
    <property type="entry name" value="Immunoglobulins"/>
    <property type="match status" value="1"/>
</dbReference>
<dbReference type="InterPro" id="IPR003649">
    <property type="entry name" value="Bbox_C"/>
</dbReference>
<keyword evidence="7" id="KW-0862">Zinc</keyword>
<dbReference type="PROSITE" id="PS50194">
    <property type="entry name" value="FILAMIN_REPEAT"/>
    <property type="match status" value="1"/>
</dbReference>
<dbReference type="OrthoDB" id="342730at2759"/>
<dbReference type="PROSITE" id="PS51125">
    <property type="entry name" value="NHL"/>
    <property type="match status" value="6"/>
</dbReference>
<dbReference type="GO" id="GO:0008270">
    <property type="term" value="F:zinc ion binding"/>
    <property type="evidence" value="ECO:0007669"/>
    <property type="project" value="UniProtKB-KW"/>
</dbReference>
<dbReference type="FunFam" id="2.120.10.30:FF:000013">
    <property type="entry name" value="E3 ubiquitin-protein ligase TRIM71"/>
    <property type="match status" value="1"/>
</dbReference>
<dbReference type="PROSITE" id="PS50119">
    <property type="entry name" value="ZF_BBOX"/>
    <property type="match status" value="2"/>
</dbReference>
<proteinExistence type="inferred from homology"/>
<keyword evidence="5" id="KW-0863">Zinc-finger</keyword>
<evidence type="ECO:0000256" key="4">
    <source>
        <dbReference type="ARBA" id="ARBA00022737"/>
    </source>
</evidence>
<dbReference type="CDD" id="cd14954">
    <property type="entry name" value="NHL_TRIM71_like"/>
    <property type="match status" value="1"/>
</dbReference>
<accession>A0A6S7FLC6</accession>
<dbReference type="InterPro" id="IPR013783">
    <property type="entry name" value="Ig-like_fold"/>
</dbReference>
<dbReference type="AlphaFoldDB" id="A0A6S7FLC6"/>
<dbReference type="SMART" id="SM00557">
    <property type="entry name" value="IG_FLMN"/>
    <property type="match status" value="1"/>
</dbReference>
<organism evidence="8 9">
    <name type="scientific">Paramuricea clavata</name>
    <name type="common">Red gorgonian</name>
    <name type="synonym">Violescent sea-whip</name>
    <dbReference type="NCBI Taxonomy" id="317549"/>
    <lineage>
        <taxon>Eukaryota</taxon>
        <taxon>Metazoa</taxon>
        <taxon>Cnidaria</taxon>
        <taxon>Anthozoa</taxon>
        <taxon>Octocorallia</taxon>
        <taxon>Malacalcyonacea</taxon>
        <taxon>Plexauridae</taxon>
        <taxon>Paramuricea</taxon>
    </lineage>
</organism>
<dbReference type="SMART" id="SM00502">
    <property type="entry name" value="BBC"/>
    <property type="match status" value="1"/>
</dbReference>
<dbReference type="SUPFAM" id="SSF57845">
    <property type="entry name" value="B-box zinc-binding domain"/>
    <property type="match status" value="1"/>
</dbReference>
<gene>
    <name evidence="8" type="ORF">PACLA_8A043589</name>
</gene>
<dbReference type="InterPro" id="IPR011042">
    <property type="entry name" value="6-blade_b-propeller_TolB-like"/>
</dbReference>
<dbReference type="Pfam" id="PF01436">
    <property type="entry name" value="NHL"/>
    <property type="match status" value="5"/>
</dbReference>
<evidence type="ECO:0000256" key="6">
    <source>
        <dbReference type="ARBA" id="ARBA00022786"/>
    </source>
</evidence>
<name>A0A6S7FLC6_PARCT</name>
<dbReference type="InterPro" id="IPR001841">
    <property type="entry name" value="Znf_RING"/>
</dbReference>
<dbReference type="SMART" id="SM00336">
    <property type="entry name" value="BBOX"/>
    <property type="match status" value="2"/>
</dbReference>
<dbReference type="Proteomes" id="UP001152795">
    <property type="component" value="Unassembled WGS sequence"/>
</dbReference>
<dbReference type="Gene3D" id="3.30.160.60">
    <property type="entry name" value="Classic Zinc Finger"/>
    <property type="match status" value="1"/>
</dbReference>
<evidence type="ECO:0000256" key="3">
    <source>
        <dbReference type="ARBA" id="ARBA00022723"/>
    </source>
</evidence>
<dbReference type="Pfam" id="PF00643">
    <property type="entry name" value="zf-B_box"/>
    <property type="match status" value="1"/>
</dbReference>
<dbReference type="SUPFAM" id="SSF81296">
    <property type="entry name" value="E set domains"/>
    <property type="match status" value="1"/>
</dbReference>